<protein>
    <submittedName>
        <fullName evidence="1">Uncharacterized protein</fullName>
    </submittedName>
</protein>
<dbReference type="KEGG" id="aalt:CC77DRAFT_1094963"/>
<proteinExistence type="predicted"/>
<gene>
    <name evidence="1" type="ORF">CC77DRAFT_1094963</name>
</gene>
<organism evidence="1 2">
    <name type="scientific">Alternaria alternata</name>
    <name type="common">Alternaria rot fungus</name>
    <name type="synonym">Torula alternata</name>
    <dbReference type="NCBI Taxonomy" id="5599"/>
    <lineage>
        <taxon>Eukaryota</taxon>
        <taxon>Fungi</taxon>
        <taxon>Dikarya</taxon>
        <taxon>Ascomycota</taxon>
        <taxon>Pezizomycotina</taxon>
        <taxon>Dothideomycetes</taxon>
        <taxon>Pleosporomycetidae</taxon>
        <taxon>Pleosporales</taxon>
        <taxon>Pleosporineae</taxon>
        <taxon>Pleosporaceae</taxon>
        <taxon>Alternaria</taxon>
        <taxon>Alternaria sect. Alternaria</taxon>
        <taxon>Alternaria alternata complex</taxon>
    </lineage>
</organism>
<dbReference type="VEuPathDB" id="FungiDB:CC77DRAFT_1094963"/>
<evidence type="ECO:0000313" key="2">
    <source>
        <dbReference type="Proteomes" id="UP000077248"/>
    </source>
</evidence>
<keyword evidence="2" id="KW-1185">Reference proteome</keyword>
<reference evidence="1 2" key="1">
    <citation type="submission" date="2016-05" db="EMBL/GenBank/DDBJ databases">
        <title>Comparative analysis of secretome profiles of manganese(II)-oxidizing ascomycete fungi.</title>
        <authorList>
            <consortium name="DOE Joint Genome Institute"/>
            <person name="Zeiner C.A."/>
            <person name="Purvine S.O."/>
            <person name="Zink E.M."/>
            <person name="Wu S."/>
            <person name="Pasa-Tolic L."/>
            <person name="Chaput D.L."/>
            <person name="Haridas S."/>
            <person name="Grigoriev I.V."/>
            <person name="Santelli C.M."/>
            <person name="Hansel C.M."/>
        </authorList>
    </citation>
    <scope>NUCLEOTIDE SEQUENCE [LARGE SCALE GENOMIC DNA]</scope>
    <source>
        <strain evidence="1 2">SRC1lrK2f</strain>
    </source>
</reference>
<evidence type="ECO:0000313" key="1">
    <source>
        <dbReference type="EMBL" id="OAG20062.1"/>
    </source>
</evidence>
<dbReference type="AlphaFoldDB" id="A0A177DM20"/>
<dbReference type="GeneID" id="29115361"/>
<dbReference type="RefSeq" id="XP_018385483.1">
    <property type="nucleotide sequence ID" value="XM_018529767.1"/>
</dbReference>
<dbReference type="EMBL" id="KV441479">
    <property type="protein sequence ID" value="OAG20062.1"/>
    <property type="molecule type" value="Genomic_DNA"/>
</dbReference>
<sequence length="1118" mass="124799">MIYEQYQTTIQRMKERMTKIAKQFGIAIDGHTEELILYDLLNTMSTRITKSEHMATNLEVVQDCLREAIDNRSPEILGDQPAHTSDSIELKPAFFLNISSNASSLNAHLRSYIAAVGVKLKASAEKHEATESKHDELVSRLTEQLAGSTTLLSFPSGSDVESALTAYIAAATAELKASRKTVHLTSQCLTTSAANRGFQFSKPDQQSTDELAKDRMQQNHEEHNRQLAVLVKGALEALGQRMLADCDIRTNLSTYIGAVDARQSEYDREKKVFEDRLTIASQKLNVTLTADASVADRLAAFISGVTSVIESKDVLIEGIQDSIRNSAQQLGIQLGADLSPADTATVFSNSAVSNLTQAQQLLSDLENAVQDMVTELCVTSSQPSGPGQVAEVVKHVRDATKSASDEYNDSLMNIDGAMTILSNRFNFQLPADPDVLVRLTALGTAIDTYFTNTKNRYGDMWGWMLSEAMGTMNEVTRGTDIPPRGAAHHVPAIDGSEFNVRLWAALERQRVTNAMDKHAATSTATKEEMLRCLQEWVERIYRTLYPYGRALPILRPSCGLNELDVWLRGIETKFSDNLIANNEQSLDVSKSRDNSLIRLRQCLYDFVSDVFKAANITTENWPETYADDDPVLATNAEKFAAERLEFFREAIKELDSEGEDIENFMVEGREAMNELVAQAHRDVAKWTPTRDKNGVWLAALKRMIQEIIDKNHAIAKATSKTLSSMIAAVDKIFQDLFDTNKVPRPAWEDTTMISPTACISFFSRLPTLLALGLVNHEINLLRQQEEILQLQSYRDNTIPEFIQFVRNVYEALKIDAGHWSPPTTTDTAVVFRGWLQGRQIEISSKWNSETKKHESEMTAALQALANLISSTSQLLPPAAPVTATGAATGLTIATCDDVGRASAIGLKDSLNKLKKDTNMQLQLLVDEIIELAYVACRCAGVVEPDCLFPPIDVWSTNDQLIQWRQTFEGWFNTTFEQNQAAFLQSREHDLHFQYGKLLSWQARKVYFCLLPIYMTLNPGQKWTVLDLGMTWSSLDINEQNTTDAIAWIECACRMLDQLAKERARNAMAVMDQLEHARRVAQDADDVIDTMERTIAEAKAVVTKQSDLIQQLRQASAWS</sequence>
<name>A0A177DM20_ALTAL</name>
<accession>A0A177DM20</accession>
<dbReference type="Proteomes" id="UP000077248">
    <property type="component" value="Unassembled WGS sequence"/>
</dbReference>